<comment type="caution">
    <text evidence="14">The sequence shown here is derived from an EMBL/GenBank/DDBJ whole genome shotgun (WGS) entry which is preliminary data.</text>
</comment>
<evidence type="ECO:0000259" key="13">
    <source>
        <dbReference type="Pfam" id="PF23539"/>
    </source>
</evidence>
<feature type="transmembrane region" description="Helical" evidence="10">
    <location>
        <begin position="139"/>
        <end position="162"/>
    </location>
</feature>
<dbReference type="Pfam" id="PF07730">
    <property type="entry name" value="HisKA_3"/>
    <property type="match status" value="1"/>
</dbReference>
<dbReference type="Gene3D" id="3.30.565.10">
    <property type="entry name" value="Histidine kinase-like ATPase, C-terminal domain"/>
    <property type="match status" value="1"/>
</dbReference>
<dbReference type="CDD" id="cd16917">
    <property type="entry name" value="HATPase_UhpB-NarQ-NarX-like"/>
    <property type="match status" value="1"/>
</dbReference>
<feature type="domain" description="Signal transduction histidine kinase subgroup 3 dimerisation and phosphoacceptor" evidence="12">
    <location>
        <begin position="198"/>
        <end position="276"/>
    </location>
</feature>
<dbReference type="GO" id="GO:0016301">
    <property type="term" value="F:kinase activity"/>
    <property type="evidence" value="ECO:0007669"/>
    <property type="project" value="UniProtKB-KW"/>
</dbReference>
<evidence type="ECO:0000256" key="7">
    <source>
        <dbReference type="ARBA" id="ARBA00022840"/>
    </source>
</evidence>
<dbReference type="Gene3D" id="1.20.5.1930">
    <property type="match status" value="1"/>
</dbReference>
<evidence type="ECO:0000313" key="15">
    <source>
        <dbReference type="Proteomes" id="UP001589613"/>
    </source>
</evidence>
<keyword evidence="10" id="KW-1133">Transmembrane helix</keyword>
<dbReference type="Pfam" id="PF02518">
    <property type="entry name" value="HATPase_c"/>
    <property type="match status" value="1"/>
</dbReference>
<feature type="domain" description="DUF7134" evidence="13">
    <location>
        <begin position="20"/>
        <end position="170"/>
    </location>
</feature>
<dbReference type="Pfam" id="PF23539">
    <property type="entry name" value="DUF7134"/>
    <property type="match status" value="1"/>
</dbReference>
<evidence type="ECO:0000256" key="5">
    <source>
        <dbReference type="ARBA" id="ARBA00022741"/>
    </source>
</evidence>
<evidence type="ECO:0000256" key="4">
    <source>
        <dbReference type="ARBA" id="ARBA00022679"/>
    </source>
</evidence>
<keyword evidence="7" id="KW-0067">ATP-binding</keyword>
<dbReference type="InterPro" id="IPR055558">
    <property type="entry name" value="DUF7134"/>
</dbReference>
<keyword evidence="15" id="KW-1185">Reference proteome</keyword>
<evidence type="ECO:0000256" key="2">
    <source>
        <dbReference type="ARBA" id="ARBA00012438"/>
    </source>
</evidence>
<evidence type="ECO:0000259" key="12">
    <source>
        <dbReference type="Pfam" id="PF07730"/>
    </source>
</evidence>
<dbReference type="EMBL" id="JBHMAX010000024">
    <property type="protein sequence ID" value="MFB9733008.1"/>
    <property type="molecule type" value="Genomic_DNA"/>
</dbReference>
<feature type="transmembrane region" description="Helical" evidence="10">
    <location>
        <begin position="36"/>
        <end position="63"/>
    </location>
</feature>
<keyword evidence="10" id="KW-0812">Transmembrane</keyword>
<dbReference type="InterPro" id="IPR011712">
    <property type="entry name" value="Sig_transdc_His_kin_sub3_dim/P"/>
</dbReference>
<proteinExistence type="predicted"/>
<dbReference type="PANTHER" id="PTHR24421:SF10">
    <property type="entry name" value="NITRATE_NITRITE SENSOR PROTEIN NARQ"/>
    <property type="match status" value="1"/>
</dbReference>
<dbReference type="InterPro" id="IPR003594">
    <property type="entry name" value="HATPase_dom"/>
</dbReference>
<sequence>MRETTEAARESWQALWGGERLRDRAWWPELLVVGGLLLWVLVSSVGAGVGMLGLGVLMVVPLLWRRSHPLPAAVVVAAVCLLQVVFTDGPHPANVAVLVAVYAASAYGTRRESLLVLGLGLVGALVAALDWSVDQPGFARSFVLVGFQATFIGMFVAVAWVLGDVVRRRQAVTARLDRQREALARDREQRARLAAQSERASIAREMHDVVAHSLAVVVVQADGALYAARQALAAPPAIGPDRAALERAAQTLETLAGTARESLTDTRRLVGVLRDEGTALELEPTQGLASLDELVQRVRDSGVRAHLLVRGEVGDLPREADLAAYRVVQEGLTNVMKHAGPGAAVDVDLLRTPAVLLVRVTDDGGARRPDGDGTDTRGRVHPEGEGTDGNGLRGMVERVEVLGGTVHAGPRQRGGWEVVATIPAGESTADGGGHGHGRPGDGWRSA</sequence>
<reference evidence="14 15" key="1">
    <citation type="submission" date="2024-09" db="EMBL/GenBank/DDBJ databases">
        <authorList>
            <person name="Sun Q."/>
            <person name="Mori K."/>
        </authorList>
    </citation>
    <scope>NUCLEOTIDE SEQUENCE [LARGE SCALE GENOMIC DNA]</scope>
    <source>
        <strain evidence="14 15">JCM 12763</strain>
    </source>
</reference>
<keyword evidence="8" id="KW-0902">Two-component regulatory system</keyword>
<feature type="domain" description="Histidine kinase/HSP90-like ATPase" evidence="11">
    <location>
        <begin position="323"/>
        <end position="424"/>
    </location>
</feature>
<organism evidence="14 15">
    <name type="scientific">Ornithinimicrobium kibberense</name>
    <dbReference type="NCBI Taxonomy" id="282060"/>
    <lineage>
        <taxon>Bacteria</taxon>
        <taxon>Bacillati</taxon>
        <taxon>Actinomycetota</taxon>
        <taxon>Actinomycetes</taxon>
        <taxon>Micrococcales</taxon>
        <taxon>Ornithinimicrobiaceae</taxon>
        <taxon>Ornithinimicrobium</taxon>
    </lineage>
</organism>
<feature type="transmembrane region" description="Helical" evidence="10">
    <location>
        <begin position="70"/>
        <end position="86"/>
    </location>
</feature>
<dbReference type="RefSeq" id="WP_181409532.1">
    <property type="nucleotide sequence ID" value="NZ_JBHMAX010000024.1"/>
</dbReference>
<feature type="region of interest" description="Disordered" evidence="9">
    <location>
        <begin position="424"/>
        <end position="446"/>
    </location>
</feature>
<feature type="compositionally biased region" description="Basic and acidic residues" evidence="9">
    <location>
        <begin position="363"/>
        <end position="384"/>
    </location>
</feature>
<keyword evidence="3" id="KW-0597">Phosphoprotein</keyword>
<keyword evidence="4" id="KW-0808">Transferase</keyword>
<evidence type="ECO:0000256" key="3">
    <source>
        <dbReference type="ARBA" id="ARBA00022553"/>
    </source>
</evidence>
<dbReference type="SUPFAM" id="SSF55874">
    <property type="entry name" value="ATPase domain of HSP90 chaperone/DNA topoisomerase II/histidine kinase"/>
    <property type="match status" value="1"/>
</dbReference>
<evidence type="ECO:0000256" key="10">
    <source>
        <dbReference type="SAM" id="Phobius"/>
    </source>
</evidence>
<evidence type="ECO:0000313" key="14">
    <source>
        <dbReference type="EMBL" id="MFB9733008.1"/>
    </source>
</evidence>
<keyword evidence="6 14" id="KW-0418">Kinase</keyword>
<comment type="catalytic activity">
    <reaction evidence="1">
        <text>ATP + protein L-histidine = ADP + protein N-phospho-L-histidine.</text>
        <dbReference type="EC" id="2.7.13.3"/>
    </reaction>
</comment>
<keyword evidence="10" id="KW-0472">Membrane</keyword>
<gene>
    <name evidence="14" type="ORF">ACFFN0_13245</name>
</gene>
<feature type="region of interest" description="Disordered" evidence="9">
    <location>
        <begin position="363"/>
        <end position="392"/>
    </location>
</feature>
<evidence type="ECO:0000256" key="9">
    <source>
        <dbReference type="SAM" id="MobiDB-lite"/>
    </source>
</evidence>
<evidence type="ECO:0000256" key="6">
    <source>
        <dbReference type="ARBA" id="ARBA00022777"/>
    </source>
</evidence>
<evidence type="ECO:0000256" key="8">
    <source>
        <dbReference type="ARBA" id="ARBA00023012"/>
    </source>
</evidence>
<feature type="transmembrane region" description="Helical" evidence="10">
    <location>
        <begin position="114"/>
        <end position="133"/>
    </location>
</feature>
<dbReference type="PANTHER" id="PTHR24421">
    <property type="entry name" value="NITRATE/NITRITE SENSOR PROTEIN NARX-RELATED"/>
    <property type="match status" value="1"/>
</dbReference>
<dbReference type="InterPro" id="IPR050482">
    <property type="entry name" value="Sensor_HK_TwoCompSys"/>
</dbReference>
<keyword evidence="5" id="KW-0547">Nucleotide-binding</keyword>
<evidence type="ECO:0000256" key="1">
    <source>
        <dbReference type="ARBA" id="ARBA00000085"/>
    </source>
</evidence>
<protein>
    <recommendedName>
        <fullName evidence="2">histidine kinase</fullName>
        <ecNumber evidence="2">2.7.13.3</ecNumber>
    </recommendedName>
</protein>
<evidence type="ECO:0000259" key="11">
    <source>
        <dbReference type="Pfam" id="PF02518"/>
    </source>
</evidence>
<name>A0ABV5V5B4_9MICO</name>
<accession>A0ABV5V5B4</accession>
<dbReference type="EC" id="2.7.13.3" evidence="2"/>
<dbReference type="InterPro" id="IPR036890">
    <property type="entry name" value="HATPase_C_sf"/>
</dbReference>
<dbReference type="Proteomes" id="UP001589613">
    <property type="component" value="Unassembled WGS sequence"/>
</dbReference>